<organism evidence="1 2">
    <name type="scientific">Lecanicillium saksenae</name>
    <dbReference type="NCBI Taxonomy" id="468837"/>
    <lineage>
        <taxon>Eukaryota</taxon>
        <taxon>Fungi</taxon>
        <taxon>Dikarya</taxon>
        <taxon>Ascomycota</taxon>
        <taxon>Pezizomycotina</taxon>
        <taxon>Sordariomycetes</taxon>
        <taxon>Hypocreomycetidae</taxon>
        <taxon>Hypocreales</taxon>
        <taxon>Cordycipitaceae</taxon>
        <taxon>Lecanicillium</taxon>
    </lineage>
</organism>
<dbReference type="EMBL" id="JANAKD010001348">
    <property type="protein sequence ID" value="KAJ3480432.1"/>
    <property type="molecule type" value="Genomic_DNA"/>
</dbReference>
<sequence>MSSETQYRDASAGLNAKYAAEKAARIRSDGHGQYQELRTTSSARLASIGTDPWVDHAALDAAAPNIKQHDDFQVVIVGAGLGGLMSAIRLVEKGMAADKIRLIDVAGGFGGAWYWNRYPGVMCDIESSMYLPFLERMKYKPKHRFAYGCEIREYIELLAKEHDLFDKAVFRTTVTKLAWNDDNRRWISSLTQQRGSGEPARSLTVSSQFVFVAAGFFNHPKVPAIGDLASFAGDMMHTARWDYAATGGSPTEAARLTRLRGKTVGVVGTGASAVQCVPALARSARALGRCRRGSGRW</sequence>
<comment type="caution">
    <text evidence="1">The sequence shown here is derived from an EMBL/GenBank/DDBJ whole genome shotgun (WGS) entry which is preliminary data.</text>
</comment>
<accession>A0ACC1QMC6</accession>
<keyword evidence="2" id="KW-1185">Reference proteome</keyword>
<protein>
    <submittedName>
        <fullName evidence="1">Uncharacterized protein</fullName>
    </submittedName>
</protein>
<evidence type="ECO:0000313" key="1">
    <source>
        <dbReference type="EMBL" id="KAJ3480432.1"/>
    </source>
</evidence>
<reference evidence="1" key="1">
    <citation type="submission" date="2022-07" db="EMBL/GenBank/DDBJ databases">
        <title>Genome Sequence of Lecanicillium saksenae.</title>
        <authorList>
            <person name="Buettner E."/>
        </authorList>
    </citation>
    <scope>NUCLEOTIDE SEQUENCE</scope>
    <source>
        <strain evidence="1">VT-O1</strain>
    </source>
</reference>
<gene>
    <name evidence="1" type="ORF">NLG97_g8074</name>
</gene>
<dbReference type="Proteomes" id="UP001148737">
    <property type="component" value="Unassembled WGS sequence"/>
</dbReference>
<evidence type="ECO:0000313" key="2">
    <source>
        <dbReference type="Proteomes" id="UP001148737"/>
    </source>
</evidence>
<name>A0ACC1QMC6_9HYPO</name>
<proteinExistence type="predicted"/>